<dbReference type="InterPro" id="IPR049625">
    <property type="entry name" value="Glyco_transf_61_cat"/>
</dbReference>
<keyword evidence="9" id="KW-1185">Reference proteome</keyword>
<keyword evidence="4" id="KW-0175">Coiled coil</keyword>
<feature type="transmembrane region" description="Helical" evidence="6">
    <location>
        <begin position="45"/>
        <end position="62"/>
    </location>
</feature>
<keyword evidence="6" id="KW-1133">Transmembrane helix</keyword>
<gene>
    <name evidence="8" type="ORF">Poli38472_010847</name>
</gene>
<dbReference type="AlphaFoldDB" id="A0A8K1FI75"/>
<keyword evidence="1" id="KW-0328">Glycosyltransferase</keyword>
<organism evidence="8 9">
    <name type="scientific">Pythium oligandrum</name>
    <name type="common">Mycoparasitic fungus</name>
    <dbReference type="NCBI Taxonomy" id="41045"/>
    <lineage>
        <taxon>Eukaryota</taxon>
        <taxon>Sar</taxon>
        <taxon>Stramenopiles</taxon>
        <taxon>Oomycota</taxon>
        <taxon>Peronosporomycetes</taxon>
        <taxon>Pythiales</taxon>
        <taxon>Pythiaceae</taxon>
        <taxon>Pythium</taxon>
    </lineage>
</organism>
<comment type="caution">
    <text evidence="8">The sequence shown here is derived from an EMBL/GenBank/DDBJ whole genome shotgun (WGS) entry which is preliminary data.</text>
</comment>
<feature type="domain" description="Glycosyltransferase 61 catalytic" evidence="7">
    <location>
        <begin position="365"/>
        <end position="481"/>
    </location>
</feature>
<feature type="coiled-coil region" evidence="4">
    <location>
        <begin position="70"/>
        <end position="106"/>
    </location>
</feature>
<dbReference type="GO" id="GO:0016757">
    <property type="term" value="F:glycosyltransferase activity"/>
    <property type="evidence" value="ECO:0007669"/>
    <property type="project" value="UniProtKB-KW"/>
</dbReference>
<dbReference type="PANTHER" id="PTHR20961:SF124">
    <property type="entry name" value="GLYCOSYLTRANSFERASE"/>
    <property type="match status" value="1"/>
</dbReference>
<accession>A0A8K1FI75</accession>
<evidence type="ECO:0000256" key="2">
    <source>
        <dbReference type="ARBA" id="ARBA00022679"/>
    </source>
</evidence>
<dbReference type="Proteomes" id="UP000794436">
    <property type="component" value="Unassembled WGS sequence"/>
</dbReference>
<dbReference type="OrthoDB" id="1892506at2759"/>
<sequence>MNRRARPHEASAEDLESAALRSSDAPTQWWPLATRRRRLPPGGRRLVVALAIVSLVVLWIKIDHHRQRAHKEYMAKLQEEQARKAREEEEAAKRQAEEAKRVAECEAYRDYGLVGELQRSPQAFCQRNSSSSPTSMFTYYHSDAGVITSTVFNDLWVDLRQAEVFKPIANVSQDGHLHDPRFLDSSLRVHCKCATEQDSFHGLPRLWHEVLALYPQENHTVCERTTQEQVDALASGWQALDPGAVGDGIADTAYPVTRIKTNAIVLARRDDHNPFFQISAALNAWLMLKVVGWRPEKTQLVYFDDGFPSHIDALQKAVMSPNHPVIFGKDVLQGVVHFDRVMIAPFEMTGPMMRHLNDDEPCRRNKMISDFRAFALKTFNVSPVKADPSTCLVTIITRKPYDGRIVQRKWLNEDEVLGNMTLEYAHPGVYNHSVCRFQSVDFVHLSLVDQMRLMVESDVVIGMHGAGMVNVLWTRPETLVVEIFPRERYRWGYRNLCQFVGCEWHEFRGGNDSTTDLIHNVDDKTIPYREWHEFFDDHFRARLKNMETEHQTHTQQLRSVKAPGETKGPTLYVGHLVLGALAIAVGYAVIIVVVTRI</sequence>
<evidence type="ECO:0000313" key="8">
    <source>
        <dbReference type="EMBL" id="TMW61784.1"/>
    </source>
</evidence>
<keyword evidence="3" id="KW-0325">Glycoprotein</keyword>
<dbReference type="InterPro" id="IPR007657">
    <property type="entry name" value="Glycosyltransferase_61"/>
</dbReference>
<keyword evidence="2" id="KW-0808">Transferase</keyword>
<proteinExistence type="predicted"/>
<evidence type="ECO:0000313" key="9">
    <source>
        <dbReference type="Proteomes" id="UP000794436"/>
    </source>
</evidence>
<feature type="region of interest" description="Disordered" evidence="5">
    <location>
        <begin position="1"/>
        <end position="20"/>
    </location>
</feature>
<feature type="transmembrane region" description="Helical" evidence="6">
    <location>
        <begin position="571"/>
        <end position="594"/>
    </location>
</feature>
<evidence type="ECO:0000259" key="7">
    <source>
        <dbReference type="Pfam" id="PF04577"/>
    </source>
</evidence>
<dbReference type="CDD" id="cd22249">
    <property type="entry name" value="UDM1_RNF168_RNF169-like"/>
    <property type="match status" value="1"/>
</dbReference>
<reference evidence="8" key="1">
    <citation type="submission" date="2019-03" db="EMBL/GenBank/DDBJ databases">
        <title>Long read genome sequence of the mycoparasitic Pythium oligandrum ATCC 38472 isolated from sugarbeet rhizosphere.</title>
        <authorList>
            <person name="Gaulin E."/>
        </authorList>
    </citation>
    <scope>NUCLEOTIDE SEQUENCE</scope>
    <source>
        <strain evidence="8">ATCC 38472_TT</strain>
    </source>
</reference>
<evidence type="ECO:0000256" key="5">
    <source>
        <dbReference type="SAM" id="MobiDB-lite"/>
    </source>
</evidence>
<evidence type="ECO:0000256" key="3">
    <source>
        <dbReference type="ARBA" id="ARBA00023180"/>
    </source>
</evidence>
<dbReference type="PANTHER" id="PTHR20961">
    <property type="entry name" value="GLYCOSYLTRANSFERASE"/>
    <property type="match status" value="1"/>
</dbReference>
<keyword evidence="6" id="KW-0812">Transmembrane</keyword>
<protein>
    <recommendedName>
        <fullName evidence="7">Glycosyltransferase 61 catalytic domain-containing protein</fullName>
    </recommendedName>
</protein>
<name>A0A8K1FI75_PYTOL</name>
<keyword evidence="6" id="KW-0472">Membrane</keyword>
<evidence type="ECO:0000256" key="6">
    <source>
        <dbReference type="SAM" id="Phobius"/>
    </source>
</evidence>
<dbReference type="EMBL" id="SPLM01000075">
    <property type="protein sequence ID" value="TMW61784.1"/>
    <property type="molecule type" value="Genomic_DNA"/>
</dbReference>
<evidence type="ECO:0000256" key="4">
    <source>
        <dbReference type="SAM" id="Coils"/>
    </source>
</evidence>
<dbReference type="Pfam" id="PF04577">
    <property type="entry name" value="Glyco_transf_61"/>
    <property type="match status" value="1"/>
</dbReference>
<evidence type="ECO:0000256" key="1">
    <source>
        <dbReference type="ARBA" id="ARBA00022676"/>
    </source>
</evidence>